<feature type="transmembrane region" description="Helical" evidence="1">
    <location>
        <begin position="161"/>
        <end position="179"/>
    </location>
</feature>
<sequence length="424" mass="43964">MLVVVPVGIRLVGRPVPRPASPWWLLAAACGAASVWLPVGGWAAVVALPWLVACGVLAVAGLAVLVGRDRPAWPGLAVGLATPLVGALALVAERAGWGLLGYSGDYLTLTVPHMLFAGFGACLVAGLGVEDGRAARWAGWTVPLGVVLVLVGYFVGDAAELVGALVLTVGLYGVAIATLGTLPPAHAPRRLLALGAGTVLVSMLLAVWWALGEATDLPHPGIAVMAATHGVANALGFVLATLVGLRLLRPRPAGLTYAEIGATRDADLPAGYRHMDVRFPVRDAATTEDLAAYGEDLLTWTAHRRAGVRIDGEPVAEGGLVTSGIGVGPLRLSEPCEIVWVERSAARVGFAYGTLPGHLFVGEEAFVVELDDDGTLWFRVRVFSRPAQGWVRVVGPAAGVAQRAYAGRLARAVRRAPAPTAVAR</sequence>
<name>A0A413RIL0_9CELL</name>
<proteinExistence type="predicted"/>
<keyword evidence="1" id="KW-0812">Transmembrane</keyword>
<keyword evidence="1" id="KW-0472">Membrane</keyword>
<feature type="transmembrane region" description="Helical" evidence="1">
    <location>
        <begin position="191"/>
        <end position="211"/>
    </location>
</feature>
<evidence type="ECO:0000313" key="4">
    <source>
        <dbReference type="Proteomes" id="UP000283374"/>
    </source>
</evidence>
<reference evidence="3 4" key="1">
    <citation type="submission" date="2018-08" db="EMBL/GenBank/DDBJ databases">
        <title>Cellulomonas rhizosphaerae sp. nov., a novel actinomycete isolated from soil.</title>
        <authorList>
            <person name="Tian Y."/>
        </authorList>
    </citation>
    <scope>NUCLEOTIDE SEQUENCE [LARGE SCALE GENOMIC DNA]</scope>
    <source>
        <strain evidence="3 4">NEAU-TCZ24</strain>
    </source>
</reference>
<feature type="transmembrane region" description="Helical" evidence="1">
    <location>
        <begin position="111"/>
        <end position="130"/>
    </location>
</feature>
<evidence type="ECO:0000259" key="2">
    <source>
        <dbReference type="Pfam" id="PF09348"/>
    </source>
</evidence>
<comment type="caution">
    <text evidence="3">The sequence shown here is derived from an EMBL/GenBank/DDBJ whole genome shotgun (WGS) entry which is preliminary data.</text>
</comment>
<gene>
    <name evidence="3" type="ORF">D1825_15265</name>
</gene>
<dbReference type="AlphaFoldDB" id="A0A413RIL0"/>
<keyword evidence="1" id="KW-1133">Transmembrane helix</keyword>
<organism evidence="3 4">
    <name type="scientific">Cellulomonas rhizosphaerae</name>
    <dbReference type="NCBI Taxonomy" id="2293719"/>
    <lineage>
        <taxon>Bacteria</taxon>
        <taxon>Bacillati</taxon>
        <taxon>Actinomycetota</taxon>
        <taxon>Actinomycetes</taxon>
        <taxon>Micrococcales</taxon>
        <taxon>Cellulomonadaceae</taxon>
        <taxon>Cellulomonas</taxon>
    </lineage>
</organism>
<feature type="transmembrane region" description="Helical" evidence="1">
    <location>
        <begin position="45"/>
        <end position="66"/>
    </location>
</feature>
<keyword evidence="4" id="KW-1185">Reference proteome</keyword>
<feature type="domain" description="DUF1990" evidence="2">
    <location>
        <begin position="256"/>
        <end position="412"/>
    </location>
</feature>
<dbReference type="Proteomes" id="UP000283374">
    <property type="component" value="Unassembled WGS sequence"/>
</dbReference>
<dbReference type="PANTHER" id="PTHR34202:SF1">
    <property type="entry name" value="UPF0548 PROTEIN"/>
    <property type="match status" value="1"/>
</dbReference>
<evidence type="ECO:0000256" key="1">
    <source>
        <dbReference type="SAM" id="Phobius"/>
    </source>
</evidence>
<feature type="transmembrane region" description="Helical" evidence="1">
    <location>
        <begin position="223"/>
        <end position="245"/>
    </location>
</feature>
<dbReference type="PANTHER" id="PTHR34202">
    <property type="entry name" value="UPF0548 PROTEIN"/>
    <property type="match status" value="1"/>
</dbReference>
<dbReference type="OrthoDB" id="120660at2"/>
<feature type="transmembrane region" description="Helical" evidence="1">
    <location>
        <begin position="21"/>
        <end position="39"/>
    </location>
</feature>
<feature type="transmembrane region" description="Helical" evidence="1">
    <location>
        <begin position="73"/>
        <end position="91"/>
    </location>
</feature>
<dbReference type="Pfam" id="PF14158">
    <property type="entry name" value="YndJ"/>
    <property type="match status" value="1"/>
</dbReference>
<evidence type="ECO:0000313" key="3">
    <source>
        <dbReference type="EMBL" id="RHA38115.1"/>
    </source>
</evidence>
<dbReference type="EMBL" id="QWKP01000217">
    <property type="protein sequence ID" value="RHA38115.1"/>
    <property type="molecule type" value="Genomic_DNA"/>
</dbReference>
<accession>A0A413RIL0</accession>
<dbReference type="Pfam" id="PF09348">
    <property type="entry name" value="DUF1990"/>
    <property type="match status" value="1"/>
</dbReference>
<protein>
    <submittedName>
        <fullName evidence="3">DUF1990 family protein</fullName>
    </submittedName>
</protein>
<feature type="transmembrane region" description="Helical" evidence="1">
    <location>
        <begin position="137"/>
        <end position="155"/>
    </location>
</feature>
<dbReference type="InterPro" id="IPR025450">
    <property type="entry name" value="YndJ-like"/>
</dbReference>
<dbReference type="InterPro" id="IPR018960">
    <property type="entry name" value="DUF1990"/>
</dbReference>